<dbReference type="AlphaFoldDB" id="A0A2P2P5D6"/>
<organism evidence="2">
    <name type="scientific">Rhizophora mucronata</name>
    <name type="common">Asiatic mangrove</name>
    <dbReference type="NCBI Taxonomy" id="61149"/>
    <lineage>
        <taxon>Eukaryota</taxon>
        <taxon>Viridiplantae</taxon>
        <taxon>Streptophyta</taxon>
        <taxon>Embryophyta</taxon>
        <taxon>Tracheophyta</taxon>
        <taxon>Spermatophyta</taxon>
        <taxon>Magnoliopsida</taxon>
        <taxon>eudicotyledons</taxon>
        <taxon>Gunneridae</taxon>
        <taxon>Pentapetalae</taxon>
        <taxon>rosids</taxon>
        <taxon>fabids</taxon>
        <taxon>Malpighiales</taxon>
        <taxon>Rhizophoraceae</taxon>
        <taxon>Rhizophora</taxon>
    </lineage>
</organism>
<sequence length="46" mass="5414">MFAQIILVVILFNLFQLEFDWLFTSYGFCFLSLELDLFFIGLLVSS</sequence>
<keyword evidence="1" id="KW-1133">Transmembrane helix</keyword>
<evidence type="ECO:0000256" key="1">
    <source>
        <dbReference type="SAM" id="Phobius"/>
    </source>
</evidence>
<accession>A0A2P2P5D6</accession>
<dbReference type="EMBL" id="GGEC01069347">
    <property type="protein sequence ID" value="MBX49831.1"/>
    <property type="molecule type" value="Transcribed_RNA"/>
</dbReference>
<keyword evidence="1" id="KW-0472">Membrane</keyword>
<name>A0A2P2P5D6_RHIMU</name>
<protein>
    <submittedName>
        <fullName evidence="2">Uncharacterized protein</fullName>
    </submittedName>
</protein>
<feature type="transmembrane region" description="Helical" evidence="1">
    <location>
        <begin position="21"/>
        <end position="44"/>
    </location>
</feature>
<proteinExistence type="predicted"/>
<evidence type="ECO:0000313" key="2">
    <source>
        <dbReference type="EMBL" id="MBX49831.1"/>
    </source>
</evidence>
<keyword evidence="1" id="KW-0812">Transmembrane</keyword>
<reference evidence="2" key="1">
    <citation type="submission" date="2018-02" db="EMBL/GenBank/DDBJ databases">
        <title>Rhizophora mucronata_Transcriptome.</title>
        <authorList>
            <person name="Meera S.P."/>
            <person name="Sreeshan A."/>
            <person name="Augustine A."/>
        </authorList>
    </citation>
    <scope>NUCLEOTIDE SEQUENCE</scope>
    <source>
        <tissue evidence="2">Leaf</tissue>
    </source>
</reference>